<dbReference type="InterPro" id="IPR004860">
    <property type="entry name" value="LAGLIDADG_dom"/>
</dbReference>
<keyword evidence="2" id="KW-0496">Mitochondrion</keyword>
<protein>
    <submittedName>
        <fullName evidence="2">LAGLIDADG endonuclease</fullName>
    </submittedName>
</protein>
<dbReference type="InterPro" id="IPR027434">
    <property type="entry name" value="Homing_endonucl"/>
</dbReference>
<feature type="domain" description="Homing endonuclease LAGLIDADG" evidence="1">
    <location>
        <begin position="39"/>
        <end position="205"/>
    </location>
</feature>
<keyword evidence="2" id="KW-0255">Endonuclease</keyword>
<sequence length="241" mass="28741">MFVGWEGYINSLKWLNLYKSTIFSRSISNINNKNNTCLIIGSLLGNSYLEKNEKGVRIIFIKCSGNIEYLMQFYNYLNSIGYCKSKKPNLNKVISKKNKILYYIKVESYYLTRFEWLYAMFYKQNIKTIPSNLKEYLTPLSLSTWYLDNTDKLYLSSNQNFDLNIENLDYIFQILKDKYNIDTFYRLESKGKVVFYIENKSIDNFSKTVKPYISYSLQQYKLNNSHNKLTMWAILRQKHSS</sequence>
<keyword evidence="2" id="KW-0540">Nuclease</keyword>
<proteinExistence type="predicted"/>
<reference evidence="2" key="1">
    <citation type="submission" date="2017-02" db="EMBL/GenBank/DDBJ databases">
        <title>SMRT sequencing of the wild medicinal fungus Ophiocordyceps sinensis mitochondrial genome reveals phylogenetic relationship and depicts a genome-wide modification map.</title>
        <authorList>
            <person name="Liu D."/>
            <person name="Kang X."/>
            <person name="Hu L."/>
        </authorList>
    </citation>
    <scope>NUCLEOTIDE SEQUENCE</scope>
</reference>
<name>A0A1W5T0D2_9HYPO</name>
<organism evidence="2">
    <name type="scientific">Ophiocordyceps sinensis</name>
    <dbReference type="NCBI Taxonomy" id="72228"/>
    <lineage>
        <taxon>Eukaryota</taxon>
        <taxon>Fungi</taxon>
        <taxon>Dikarya</taxon>
        <taxon>Ascomycota</taxon>
        <taxon>Pezizomycotina</taxon>
        <taxon>Sordariomycetes</taxon>
        <taxon>Hypocreomycetidae</taxon>
        <taxon>Hypocreales</taxon>
        <taxon>Ophiocordycipitaceae</taxon>
        <taxon>Ophiocordyceps</taxon>
    </lineage>
</organism>
<evidence type="ECO:0000259" key="1">
    <source>
        <dbReference type="Pfam" id="PF03161"/>
    </source>
</evidence>
<dbReference type="Pfam" id="PF03161">
    <property type="entry name" value="LAGLIDADG_2"/>
    <property type="match status" value="1"/>
</dbReference>
<dbReference type="Gene3D" id="3.10.28.10">
    <property type="entry name" value="Homing endonucleases"/>
    <property type="match status" value="2"/>
</dbReference>
<dbReference type="GO" id="GO:0004519">
    <property type="term" value="F:endonuclease activity"/>
    <property type="evidence" value="ECO:0007669"/>
    <property type="project" value="UniProtKB-KW"/>
</dbReference>
<gene>
    <name evidence="2" type="primary">orf234</name>
</gene>
<evidence type="ECO:0000313" key="2">
    <source>
        <dbReference type="EMBL" id="ARF03388.1"/>
    </source>
</evidence>
<dbReference type="GeneID" id="32888782"/>
<dbReference type="SUPFAM" id="SSF55608">
    <property type="entry name" value="Homing endonucleases"/>
    <property type="match status" value="1"/>
</dbReference>
<keyword evidence="2" id="KW-0378">Hydrolase</keyword>
<geneLocation type="mitochondrion" evidence="2"/>
<accession>A0A1W5T0D2</accession>
<dbReference type="AlphaFoldDB" id="A0A1W5T0D2"/>
<dbReference type="RefSeq" id="YP_009364312.1">
    <property type="nucleotide sequence ID" value="NC_034659.1"/>
</dbReference>
<dbReference type="EMBL" id="KY622006">
    <property type="protein sequence ID" value="ARF03388.1"/>
    <property type="molecule type" value="Genomic_DNA"/>
</dbReference>